<organism evidence="2 3">
    <name type="scientific">Moraxella caviae</name>
    <dbReference type="NCBI Taxonomy" id="34060"/>
    <lineage>
        <taxon>Bacteria</taxon>
        <taxon>Pseudomonadati</taxon>
        <taxon>Pseudomonadota</taxon>
        <taxon>Gammaproteobacteria</taxon>
        <taxon>Moraxellales</taxon>
        <taxon>Moraxellaceae</taxon>
        <taxon>Moraxella</taxon>
    </lineage>
</organism>
<accession>A0A378RAG8</accession>
<gene>
    <name evidence="2" type="ORF">NCTC10293_02316</name>
</gene>
<dbReference type="Proteomes" id="UP000255279">
    <property type="component" value="Unassembled WGS sequence"/>
</dbReference>
<dbReference type="RefSeq" id="WP_133141466.1">
    <property type="nucleotide sequence ID" value="NZ_CAACXO010000032.1"/>
</dbReference>
<sequence length="275" mass="31623">MPHSQHFAHSHTPNDTAQARPTLGLNFLQQFIDVSGFNRETFVEDLFLSWQQTLGSVKHSYASAADSFIDEFFVTVSQEQLNDLLYQYVTKNVDMVLDLKLELHDGWLRLIATVNFKGIFATVASNFELVQLQLDRHRQRLVLRQISDTDIIELHSRKFWQAPLARFAVKSYRTLLKKDPLPFILSSIPIKGVPFTEHKGDVIYLEIGRWLKKAKIVMKNIRKVQINTGVTMHEQLILKAQPNFGEILSFGDPNADIITEDDNPNKPVKPKKDKK</sequence>
<evidence type="ECO:0000313" key="2">
    <source>
        <dbReference type="EMBL" id="STZ14719.1"/>
    </source>
</evidence>
<proteinExistence type="predicted"/>
<dbReference type="OrthoDB" id="6656383at2"/>
<dbReference type="AlphaFoldDB" id="A0A378RAG8"/>
<evidence type="ECO:0000256" key="1">
    <source>
        <dbReference type="SAM" id="MobiDB-lite"/>
    </source>
</evidence>
<dbReference type="EMBL" id="UGQE01000004">
    <property type="protein sequence ID" value="STZ14719.1"/>
    <property type="molecule type" value="Genomic_DNA"/>
</dbReference>
<feature type="region of interest" description="Disordered" evidence="1">
    <location>
        <begin position="256"/>
        <end position="275"/>
    </location>
</feature>
<reference evidence="2 3" key="1">
    <citation type="submission" date="2018-06" db="EMBL/GenBank/DDBJ databases">
        <authorList>
            <consortium name="Pathogen Informatics"/>
            <person name="Doyle S."/>
        </authorList>
    </citation>
    <scope>NUCLEOTIDE SEQUENCE [LARGE SCALE GENOMIC DNA]</scope>
    <source>
        <strain evidence="2 3">NCTC10293</strain>
    </source>
</reference>
<name>A0A378RAG8_9GAMM</name>
<evidence type="ECO:0000313" key="3">
    <source>
        <dbReference type="Proteomes" id="UP000255279"/>
    </source>
</evidence>
<protein>
    <submittedName>
        <fullName evidence="2">Uncharacterized protein</fullName>
    </submittedName>
</protein>